<dbReference type="InterPro" id="IPR024079">
    <property type="entry name" value="MetalloPept_cat_dom_sf"/>
</dbReference>
<name>B3MS16_DROAN</name>
<dbReference type="Proteomes" id="UP000007801">
    <property type="component" value="Unassembled WGS sequence"/>
</dbReference>
<dbReference type="Gene3D" id="1.10.1380.10">
    <property type="entry name" value="Neutral endopeptidase , domain2"/>
    <property type="match status" value="1"/>
</dbReference>
<feature type="domain" description="Peptidase M13 N-terminal" evidence="11">
    <location>
        <begin position="47"/>
        <end position="405"/>
    </location>
</feature>
<evidence type="ECO:0000256" key="2">
    <source>
        <dbReference type="ARBA" id="ARBA00004401"/>
    </source>
</evidence>
<dbReference type="KEGG" id="dan:6504073"/>
<dbReference type="PANTHER" id="PTHR11733:SF238">
    <property type="entry name" value="FI07649P-RELATED"/>
    <property type="match status" value="1"/>
</dbReference>
<keyword evidence="13" id="KW-1185">Reference proteome</keyword>
<dbReference type="eggNOG" id="KOG3624">
    <property type="taxonomic scope" value="Eukaryota"/>
</dbReference>
<evidence type="ECO:0000256" key="5">
    <source>
        <dbReference type="ARBA" id="ARBA00022723"/>
    </source>
</evidence>
<keyword evidence="7" id="KW-0862">Zinc</keyword>
<dbReference type="OMA" id="MVHAFDY"/>
<dbReference type="InParanoid" id="B3MS16"/>
<dbReference type="STRING" id="7217.B3MS16"/>
<evidence type="ECO:0000313" key="13">
    <source>
        <dbReference type="Proteomes" id="UP000007801"/>
    </source>
</evidence>
<dbReference type="EMBL" id="CH902622">
    <property type="protein sequence ID" value="EDV34571.1"/>
    <property type="molecule type" value="Genomic_DNA"/>
</dbReference>
<evidence type="ECO:0000256" key="9">
    <source>
        <dbReference type="SAM" id="SignalP"/>
    </source>
</evidence>
<dbReference type="CDD" id="cd08662">
    <property type="entry name" value="M13"/>
    <property type="match status" value="1"/>
</dbReference>
<evidence type="ECO:0000259" key="10">
    <source>
        <dbReference type="Pfam" id="PF01431"/>
    </source>
</evidence>
<comment type="subcellular location">
    <subcellularLocation>
        <location evidence="2">Cell membrane</location>
        <topology evidence="2">Single-pass type II membrane protein</topology>
    </subcellularLocation>
</comment>
<dbReference type="Pfam" id="PF01431">
    <property type="entry name" value="Peptidase_M13"/>
    <property type="match status" value="1"/>
</dbReference>
<dbReference type="InterPro" id="IPR000718">
    <property type="entry name" value="Peptidase_M13"/>
</dbReference>
<dbReference type="PANTHER" id="PTHR11733">
    <property type="entry name" value="ZINC METALLOPROTEASE FAMILY M13 NEPRILYSIN-RELATED"/>
    <property type="match status" value="1"/>
</dbReference>
<reference evidence="12 13" key="1">
    <citation type="journal article" date="2007" name="Nature">
        <title>Evolution of genes and genomes on the Drosophila phylogeny.</title>
        <authorList>
            <consortium name="Drosophila 12 Genomes Consortium"/>
            <person name="Clark A.G."/>
            <person name="Eisen M.B."/>
            <person name="Smith D.R."/>
            <person name="Bergman C.M."/>
            <person name="Oliver B."/>
            <person name="Markow T.A."/>
            <person name="Kaufman T.C."/>
            <person name="Kellis M."/>
            <person name="Gelbart W."/>
            <person name="Iyer V.N."/>
            <person name="Pollard D.A."/>
            <person name="Sackton T.B."/>
            <person name="Larracuente A.M."/>
            <person name="Singh N.D."/>
            <person name="Abad J.P."/>
            <person name="Abt D.N."/>
            <person name="Adryan B."/>
            <person name="Aguade M."/>
            <person name="Akashi H."/>
            <person name="Anderson W.W."/>
            <person name="Aquadro C.F."/>
            <person name="Ardell D.H."/>
            <person name="Arguello R."/>
            <person name="Artieri C.G."/>
            <person name="Barbash D.A."/>
            <person name="Barker D."/>
            <person name="Barsanti P."/>
            <person name="Batterham P."/>
            <person name="Batzoglou S."/>
            <person name="Begun D."/>
            <person name="Bhutkar A."/>
            <person name="Blanco E."/>
            <person name="Bosak S.A."/>
            <person name="Bradley R.K."/>
            <person name="Brand A.D."/>
            <person name="Brent M.R."/>
            <person name="Brooks A.N."/>
            <person name="Brown R.H."/>
            <person name="Butlin R.K."/>
            <person name="Caggese C."/>
            <person name="Calvi B.R."/>
            <person name="Bernardo de Carvalho A."/>
            <person name="Caspi A."/>
            <person name="Castrezana S."/>
            <person name="Celniker S.E."/>
            <person name="Chang J.L."/>
            <person name="Chapple C."/>
            <person name="Chatterji S."/>
            <person name="Chinwalla A."/>
            <person name="Civetta A."/>
            <person name="Clifton S.W."/>
            <person name="Comeron J.M."/>
            <person name="Costello J.C."/>
            <person name="Coyne J.A."/>
            <person name="Daub J."/>
            <person name="David R.G."/>
            <person name="Delcher A.L."/>
            <person name="Delehaunty K."/>
            <person name="Do C.B."/>
            <person name="Ebling H."/>
            <person name="Edwards K."/>
            <person name="Eickbush T."/>
            <person name="Evans J.D."/>
            <person name="Filipski A."/>
            <person name="Findeiss S."/>
            <person name="Freyhult E."/>
            <person name="Fulton L."/>
            <person name="Fulton R."/>
            <person name="Garcia A.C."/>
            <person name="Gardiner A."/>
            <person name="Garfield D.A."/>
            <person name="Garvin B.E."/>
            <person name="Gibson G."/>
            <person name="Gilbert D."/>
            <person name="Gnerre S."/>
            <person name="Godfrey J."/>
            <person name="Good R."/>
            <person name="Gotea V."/>
            <person name="Gravely B."/>
            <person name="Greenberg A.J."/>
            <person name="Griffiths-Jones S."/>
            <person name="Gross S."/>
            <person name="Guigo R."/>
            <person name="Gustafson E.A."/>
            <person name="Haerty W."/>
            <person name="Hahn M.W."/>
            <person name="Halligan D.L."/>
            <person name="Halpern A.L."/>
            <person name="Halter G.M."/>
            <person name="Han M.V."/>
            <person name="Heger A."/>
            <person name="Hillier L."/>
            <person name="Hinrichs A.S."/>
            <person name="Holmes I."/>
            <person name="Hoskins R.A."/>
            <person name="Hubisz M.J."/>
            <person name="Hultmark D."/>
            <person name="Huntley M.A."/>
            <person name="Jaffe D.B."/>
            <person name="Jagadeeshan S."/>
            <person name="Jeck W.R."/>
            <person name="Johnson J."/>
            <person name="Jones C.D."/>
            <person name="Jordan W.C."/>
            <person name="Karpen G.H."/>
            <person name="Kataoka E."/>
            <person name="Keightley P.D."/>
            <person name="Kheradpour P."/>
            <person name="Kirkness E.F."/>
            <person name="Koerich L.B."/>
            <person name="Kristiansen K."/>
            <person name="Kudrna D."/>
            <person name="Kulathinal R.J."/>
            <person name="Kumar S."/>
            <person name="Kwok R."/>
            <person name="Lander E."/>
            <person name="Langley C.H."/>
            <person name="Lapoint R."/>
            <person name="Lazzaro B.P."/>
            <person name="Lee S.J."/>
            <person name="Levesque L."/>
            <person name="Li R."/>
            <person name="Lin C.F."/>
            <person name="Lin M.F."/>
            <person name="Lindblad-Toh K."/>
            <person name="Llopart A."/>
            <person name="Long M."/>
            <person name="Low L."/>
            <person name="Lozovsky E."/>
            <person name="Lu J."/>
            <person name="Luo M."/>
            <person name="Machado C.A."/>
            <person name="Makalowski W."/>
            <person name="Marzo M."/>
            <person name="Matsuda M."/>
            <person name="Matzkin L."/>
            <person name="McAllister B."/>
            <person name="McBride C.S."/>
            <person name="McKernan B."/>
            <person name="McKernan K."/>
            <person name="Mendez-Lago M."/>
            <person name="Minx P."/>
            <person name="Mollenhauer M.U."/>
            <person name="Montooth K."/>
            <person name="Mount S.M."/>
            <person name="Mu X."/>
            <person name="Myers E."/>
            <person name="Negre B."/>
            <person name="Newfeld S."/>
            <person name="Nielsen R."/>
            <person name="Noor M.A."/>
            <person name="O'Grady P."/>
            <person name="Pachter L."/>
            <person name="Papaceit M."/>
            <person name="Parisi M.J."/>
            <person name="Parisi M."/>
            <person name="Parts L."/>
            <person name="Pedersen J.S."/>
            <person name="Pesole G."/>
            <person name="Phillippy A.M."/>
            <person name="Ponting C.P."/>
            <person name="Pop M."/>
            <person name="Porcelli D."/>
            <person name="Powell J.R."/>
            <person name="Prohaska S."/>
            <person name="Pruitt K."/>
            <person name="Puig M."/>
            <person name="Quesneville H."/>
            <person name="Ram K.R."/>
            <person name="Rand D."/>
            <person name="Rasmussen M.D."/>
            <person name="Reed L.K."/>
            <person name="Reenan R."/>
            <person name="Reily A."/>
            <person name="Remington K.A."/>
            <person name="Rieger T.T."/>
            <person name="Ritchie M.G."/>
            <person name="Robin C."/>
            <person name="Rogers Y.H."/>
            <person name="Rohde C."/>
            <person name="Rozas J."/>
            <person name="Rubenfield M.J."/>
            <person name="Ruiz A."/>
            <person name="Russo S."/>
            <person name="Salzberg S.L."/>
            <person name="Sanchez-Gracia A."/>
            <person name="Saranga D.J."/>
            <person name="Sato H."/>
            <person name="Schaeffer S.W."/>
            <person name="Schatz M.C."/>
            <person name="Schlenke T."/>
            <person name="Schwartz R."/>
            <person name="Segarra C."/>
            <person name="Singh R.S."/>
            <person name="Sirot L."/>
            <person name="Sirota M."/>
            <person name="Sisneros N.B."/>
            <person name="Smith C.D."/>
            <person name="Smith T.F."/>
            <person name="Spieth J."/>
            <person name="Stage D.E."/>
            <person name="Stark A."/>
            <person name="Stephan W."/>
            <person name="Strausberg R.L."/>
            <person name="Strempel S."/>
            <person name="Sturgill D."/>
            <person name="Sutton G."/>
            <person name="Sutton G.G."/>
            <person name="Tao W."/>
            <person name="Teichmann S."/>
            <person name="Tobari Y.N."/>
            <person name="Tomimura Y."/>
            <person name="Tsolas J.M."/>
            <person name="Valente V.L."/>
            <person name="Venter E."/>
            <person name="Venter J.C."/>
            <person name="Vicario S."/>
            <person name="Vieira F.G."/>
            <person name="Vilella A.J."/>
            <person name="Villasante A."/>
            <person name="Walenz B."/>
            <person name="Wang J."/>
            <person name="Wasserman M."/>
            <person name="Watts T."/>
            <person name="Wilson D."/>
            <person name="Wilson R.K."/>
            <person name="Wing R.A."/>
            <person name="Wolfner M.F."/>
            <person name="Wong A."/>
            <person name="Wong G.K."/>
            <person name="Wu C.I."/>
            <person name="Wu G."/>
            <person name="Yamamoto D."/>
            <person name="Yang H.P."/>
            <person name="Yang S.P."/>
            <person name="Yorke J.A."/>
            <person name="Yoshida K."/>
            <person name="Zdobnov E."/>
            <person name="Zhang P."/>
            <person name="Zhang Y."/>
            <person name="Zimin A.V."/>
            <person name="Baldwin J."/>
            <person name="Abdouelleil A."/>
            <person name="Abdulkadir J."/>
            <person name="Abebe A."/>
            <person name="Abera B."/>
            <person name="Abreu J."/>
            <person name="Acer S.C."/>
            <person name="Aftuck L."/>
            <person name="Alexander A."/>
            <person name="An P."/>
            <person name="Anderson E."/>
            <person name="Anderson S."/>
            <person name="Arachi H."/>
            <person name="Azer M."/>
            <person name="Bachantsang P."/>
            <person name="Barry A."/>
            <person name="Bayul T."/>
            <person name="Berlin A."/>
            <person name="Bessette D."/>
            <person name="Bloom T."/>
            <person name="Blye J."/>
            <person name="Boguslavskiy L."/>
            <person name="Bonnet C."/>
            <person name="Boukhgalter B."/>
            <person name="Bourzgui I."/>
            <person name="Brown A."/>
            <person name="Cahill P."/>
            <person name="Channer S."/>
            <person name="Cheshatsang Y."/>
            <person name="Chuda L."/>
            <person name="Citroen M."/>
            <person name="Collymore A."/>
            <person name="Cooke P."/>
            <person name="Costello M."/>
            <person name="D'Aco K."/>
            <person name="Daza R."/>
            <person name="De Haan G."/>
            <person name="DeGray S."/>
            <person name="DeMaso C."/>
            <person name="Dhargay N."/>
            <person name="Dooley K."/>
            <person name="Dooley E."/>
            <person name="Doricent M."/>
            <person name="Dorje P."/>
            <person name="Dorjee K."/>
            <person name="Dupes A."/>
            <person name="Elong R."/>
            <person name="Falk J."/>
            <person name="Farina A."/>
            <person name="Faro S."/>
            <person name="Ferguson D."/>
            <person name="Fisher S."/>
            <person name="Foley C.D."/>
            <person name="Franke A."/>
            <person name="Friedrich D."/>
            <person name="Gadbois L."/>
            <person name="Gearin G."/>
            <person name="Gearin C.R."/>
            <person name="Giannoukos G."/>
            <person name="Goode T."/>
            <person name="Graham J."/>
            <person name="Grandbois E."/>
            <person name="Grewal S."/>
            <person name="Gyaltsen K."/>
            <person name="Hafez N."/>
            <person name="Hagos B."/>
            <person name="Hall J."/>
            <person name="Henson C."/>
            <person name="Hollinger A."/>
            <person name="Honan T."/>
            <person name="Huard M.D."/>
            <person name="Hughes L."/>
            <person name="Hurhula B."/>
            <person name="Husby M.E."/>
            <person name="Kamat A."/>
            <person name="Kanga B."/>
            <person name="Kashin S."/>
            <person name="Khazanovich D."/>
            <person name="Kisner P."/>
            <person name="Lance K."/>
            <person name="Lara M."/>
            <person name="Lee W."/>
            <person name="Lennon N."/>
            <person name="Letendre F."/>
            <person name="LeVine R."/>
            <person name="Lipovsky A."/>
            <person name="Liu X."/>
            <person name="Liu J."/>
            <person name="Liu S."/>
            <person name="Lokyitsang T."/>
            <person name="Lokyitsang Y."/>
            <person name="Lubonja R."/>
            <person name="Lui A."/>
            <person name="MacDonald P."/>
            <person name="Magnisalis V."/>
            <person name="Maru K."/>
            <person name="Matthews C."/>
            <person name="McCusker W."/>
            <person name="McDonough S."/>
            <person name="Mehta T."/>
            <person name="Meldrim J."/>
            <person name="Meneus L."/>
            <person name="Mihai O."/>
            <person name="Mihalev A."/>
            <person name="Mihova T."/>
            <person name="Mittelman R."/>
            <person name="Mlenga V."/>
            <person name="Montmayeur A."/>
            <person name="Mulrain L."/>
            <person name="Navidi A."/>
            <person name="Naylor J."/>
            <person name="Negash T."/>
            <person name="Nguyen T."/>
            <person name="Nguyen N."/>
            <person name="Nicol R."/>
            <person name="Norbu C."/>
            <person name="Norbu N."/>
            <person name="Novod N."/>
            <person name="O'Neill B."/>
            <person name="Osman S."/>
            <person name="Markiewicz E."/>
            <person name="Oyono O.L."/>
            <person name="Patti C."/>
            <person name="Phunkhang P."/>
            <person name="Pierre F."/>
            <person name="Priest M."/>
            <person name="Raghuraman S."/>
            <person name="Rege F."/>
            <person name="Reyes R."/>
            <person name="Rise C."/>
            <person name="Rogov P."/>
            <person name="Ross K."/>
            <person name="Ryan E."/>
            <person name="Settipalli S."/>
            <person name="Shea T."/>
            <person name="Sherpa N."/>
            <person name="Shi L."/>
            <person name="Shih D."/>
            <person name="Sparrow T."/>
            <person name="Spaulding J."/>
            <person name="Stalker J."/>
            <person name="Stange-Thomann N."/>
            <person name="Stavropoulos S."/>
            <person name="Stone C."/>
            <person name="Strader C."/>
            <person name="Tesfaye S."/>
            <person name="Thomson T."/>
            <person name="Thoulutsang Y."/>
            <person name="Thoulutsang D."/>
            <person name="Topham K."/>
            <person name="Topping I."/>
            <person name="Tsamla T."/>
            <person name="Vassiliev H."/>
            <person name="Vo A."/>
            <person name="Wangchuk T."/>
            <person name="Wangdi T."/>
            <person name="Weiand M."/>
            <person name="Wilkinson J."/>
            <person name="Wilson A."/>
            <person name="Yadav S."/>
            <person name="Young G."/>
            <person name="Yu Q."/>
            <person name="Zembek L."/>
            <person name="Zhong D."/>
            <person name="Zimmer A."/>
            <person name="Zwirko Z."/>
            <person name="Jaffe D.B."/>
            <person name="Alvarez P."/>
            <person name="Brockman W."/>
            <person name="Butler J."/>
            <person name="Chin C."/>
            <person name="Gnerre S."/>
            <person name="Grabherr M."/>
            <person name="Kleber M."/>
            <person name="Mauceli E."/>
            <person name="MacCallum I."/>
        </authorList>
    </citation>
    <scope>NUCLEOTIDE SEQUENCE [LARGE SCALE GENOMIC DNA]</scope>
    <source>
        <strain evidence="13">Tucson 14024-0371.13</strain>
    </source>
</reference>
<dbReference type="SUPFAM" id="SSF55486">
    <property type="entry name" value="Metalloproteases ('zincins'), catalytic domain"/>
    <property type="match status" value="1"/>
</dbReference>
<protein>
    <submittedName>
        <fullName evidence="12">Uncharacterized protein</fullName>
    </submittedName>
</protein>
<feature type="signal peptide" evidence="9">
    <location>
        <begin position="1"/>
        <end position="29"/>
    </location>
</feature>
<dbReference type="GeneID" id="6504073"/>
<keyword evidence="9" id="KW-0732">Signal</keyword>
<keyword evidence="4" id="KW-0645">Protease</keyword>
<dbReference type="InterPro" id="IPR042089">
    <property type="entry name" value="Peptidase_M13_dom_2"/>
</dbReference>
<dbReference type="GO" id="GO:0005886">
    <property type="term" value="C:plasma membrane"/>
    <property type="evidence" value="ECO:0007669"/>
    <property type="project" value="UniProtKB-SubCell"/>
</dbReference>
<dbReference type="SMR" id="B3MS16"/>
<comment type="similarity">
    <text evidence="3">Belongs to the peptidase M13 family.</text>
</comment>
<keyword evidence="5" id="KW-0479">Metal-binding</keyword>
<feature type="chain" id="PRO_5002793798" evidence="9">
    <location>
        <begin position="30"/>
        <end position="664"/>
    </location>
</feature>
<accession>B3MS16</accession>
<dbReference type="MEROPS" id="M13.A01"/>
<dbReference type="OrthoDB" id="6487182at2759"/>
<dbReference type="FunCoup" id="B3MS16">
    <property type="interactions" value="36"/>
</dbReference>
<dbReference type="AlphaFoldDB" id="B3MS16"/>
<evidence type="ECO:0000256" key="6">
    <source>
        <dbReference type="ARBA" id="ARBA00022801"/>
    </source>
</evidence>
<dbReference type="GO" id="GO:0016485">
    <property type="term" value="P:protein processing"/>
    <property type="evidence" value="ECO:0007669"/>
    <property type="project" value="TreeGrafter"/>
</dbReference>
<proteinExistence type="inferred from homology"/>
<evidence type="ECO:0000256" key="1">
    <source>
        <dbReference type="ARBA" id="ARBA00001947"/>
    </source>
</evidence>
<dbReference type="PRINTS" id="PR00786">
    <property type="entry name" value="NEPRILYSIN"/>
</dbReference>
<feature type="domain" description="Peptidase M13 C-terminal" evidence="10">
    <location>
        <begin position="467"/>
        <end position="663"/>
    </location>
</feature>
<dbReference type="Gene3D" id="3.40.390.10">
    <property type="entry name" value="Collagenase (Catalytic Domain)"/>
    <property type="match status" value="1"/>
</dbReference>
<dbReference type="PROSITE" id="PS51885">
    <property type="entry name" value="NEPRILYSIN"/>
    <property type="match status" value="1"/>
</dbReference>
<evidence type="ECO:0000256" key="3">
    <source>
        <dbReference type="ARBA" id="ARBA00007357"/>
    </source>
</evidence>
<keyword evidence="6 12" id="KW-0378">Hydrolase</keyword>
<organism evidence="12 13">
    <name type="scientific">Drosophila ananassae</name>
    <name type="common">Fruit fly</name>
    <dbReference type="NCBI Taxonomy" id="7217"/>
    <lineage>
        <taxon>Eukaryota</taxon>
        <taxon>Metazoa</taxon>
        <taxon>Ecdysozoa</taxon>
        <taxon>Arthropoda</taxon>
        <taxon>Hexapoda</taxon>
        <taxon>Insecta</taxon>
        <taxon>Pterygota</taxon>
        <taxon>Neoptera</taxon>
        <taxon>Endopterygota</taxon>
        <taxon>Diptera</taxon>
        <taxon>Brachycera</taxon>
        <taxon>Muscomorpha</taxon>
        <taxon>Ephydroidea</taxon>
        <taxon>Drosophilidae</taxon>
        <taxon>Drosophila</taxon>
        <taxon>Sophophora</taxon>
    </lineage>
</organism>
<dbReference type="PhylomeDB" id="B3MS16"/>
<dbReference type="InterPro" id="IPR018497">
    <property type="entry name" value="Peptidase_M13_C"/>
</dbReference>
<dbReference type="Pfam" id="PF05649">
    <property type="entry name" value="Peptidase_M13_N"/>
    <property type="match status" value="1"/>
</dbReference>
<dbReference type="HOGENOM" id="CLU_006187_9_1_1"/>
<gene>
    <name evidence="12" type="primary">Dana\GF21389</name>
    <name evidence="12" type="synonym">dana_GLEANR_4591</name>
    <name evidence="12" type="ORF">GF21389</name>
</gene>
<dbReference type="GO" id="GO:0046872">
    <property type="term" value="F:metal ion binding"/>
    <property type="evidence" value="ECO:0007669"/>
    <property type="project" value="UniProtKB-KW"/>
</dbReference>
<dbReference type="InterPro" id="IPR008753">
    <property type="entry name" value="Peptidase_M13_N"/>
</dbReference>
<evidence type="ECO:0000256" key="8">
    <source>
        <dbReference type="ARBA" id="ARBA00023049"/>
    </source>
</evidence>
<evidence type="ECO:0000256" key="7">
    <source>
        <dbReference type="ARBA" id="ARBA00022833"/>
    </source>
</evidence>
<comment type="cofactor">
    <cofactor evidence="1">
        <name>Zn(2+)</name>
        <dbReference type="ChEBI" id="CHEBI:29105"/>
    </cofactor>
</comment>
<evidence type="ECO:0000259" key="11">
    <source>
        <dbReference type="Pfam" id="PF05649"/>
    </source>
</evidence>
<sequence>MNAKITFFSVGLLAVLVLVIGIGIPSTNGQNDCQKLLARNMDKQTPPCDDFYAHACGSWYGGEYQRNFGVHDARSLWVAKLKEKLIEHFESATDEECQLGTFYRKCFSDLGSKQSITSYNDAMVGSGANFSILGHNKSDNSDWILANAELRTYGAQGLWRLLVQDNWQAAEQKIFYLLAPTFQLLGQDELSEFLYERYLKVLLIDMRVRVRKAQEWAKNLVDFEKSLQRLLAVDREKTLVLREPQTLLKLEEQLPALQLRKYFEILLRDMDWDASTLLVAVDMDYLQSLQRFLRSADREILSTWLLLKLPMHFEYKMHADEKIMNQKDYWVEQLRKLLPGPLGRLQMELLLGENYQEIYDNSIQQVAILFRDLKLQFEALLNETEVFDYDLVTRTMAREKLRAMRLLTPRLQDPGHSMSTGPAATPLGGSCDWNMMQLSRNRAQQELRQVMGEPAAVSHAVDPLVVNAYYRLRLNRIELPLGLLATPLLQEPTCRTEAERRVRLSAGLGYILAYEMVHAFDYDGINYDATNGQWPPRAIIRFGLRAACYMGARYTNAAININENIADTEGLRLAFETYQSRQDNNSSSTSQPDPELWKSFFLVFAQTWCGKSMDQDTEYPGQYSLHASHQERVNNVLANLPEFAETFQCKAGSAMNPVAKCRIW</sequence>
<keyword evidence="8" id="KW-0482">Metalloprotease</keyword>
<evidence type="ECO:0000256" key="4">
    <source>
        <dbReference type="ARBA" id="ARBA00022670"/>
    </source>
</evidence>
<dbReference type="GO" id="GO:0004222">
    <property type="term" value="F:metalloendopeptidase activity"/>
    <property type="evidence" value="ECO:0007669"/>
    <property type="project" value="InterPro"/>
</dbReference>
<evidence type="ECO:0000313" key="12">
    <source>
        <dbReference type="EMBL" id="EDV34571.1"/>
    </source>
</evidence>